<dbReference type="GO" id="GO:0005525">
    <property type="term" value="F:GTP binding"/>
    <property type="evidence" value="ECO:0007669"/>
    <property type="project" value="UniProtKB-KW"/>
</dbReference>
<evidence type="ECO:0000259" key="3">
    <source>
        <dbReference type="PROSITE" id="PS51722"/>
    </source>
</evidence>
<dbReference type="InterPro" id="IPR000795">
    <property type="entry name" value="T_Tr_GTP-bd_dom"/>
</dbReference>
<dbReference type="NCBIfam" id="NF009381">
    <property type="entry name" value="PRK12740.1-5"/>
    <property type="match status" value="1"/>
</dbReference>
<keyword evidence="4" id="KW-0251">Elongation factor</keyword>
<dbReference type="Gene3D" id="2.40.30.10">
    <property type="entry name" value="Translation factors"/>
    <property type="match status" value="1"/>
</dbReference>
<dbReference type="InterPro" id="IPR014721">
    <property type="entry name" value="Ribsml_uS5_D2-typ_fold_subgr"/>
</dbReference>
<dbReference type="PANTHER" id="PTHR43261:SF6">
    <property type="entry name" value="ELONGATION FACTOR G-LIKE PROTEIN"/>
    <property type="match status" value="1"/>
</dbReference>
<dbReference type="InterPro" id="IPR035647">
    <property type="entry name" value="EFG_III/V"/>
</dbReference>
<dbReference type="NCBIfam" id="TIGR00231">
    <property type="entry name" value="small_GTP"/>
    <property type="match status" value="1"/>
</dbReference>
<dbReference type="InterPro" id="IPR041095">
    <property type="entry name" value="EFG_II"/>
</dbReference>
<dbReference type="GO" id="GO:0032790">
    <property type="term" value="P:ribosome disassembly"/>
    <property type="evidence" value="ECO:0007669"/>
    <property type="project" value="TreeGrafter"/>
</dbReference>
<feature type="domain" description="Tr-type G" evidence="3">
    <location>
        <begin position="6"/>
        <end position="277"/>
    </location>
</feature>
<dbReference type="InterPro" id="IPR009000">
    <property type="entry name" value="Transl_B-barrel_sf"/>
</dbReference>
<dbReference type="Pfam" id="PF00009">
    <property type="entry name" value="GTP_EFTU"/>
    <property type="match status" value="1"/>
</dbReference>
<dbReference type="PANTHER" id="PTHR43261">
    <property type="entry name" value="TRANSLATION ELONGATION FACTOR G-RELATED"/>
    <property type="match status" value="1"/>
</dbReference>
<dbReference type="Proteomes" id="UP000316360">
    <property type="component" value="Unassembled WGS sequence"/>
</dbReference>
<dbReference type="PROSITE" id="PS51722">
    <property type="entry name" value="G_TR_2"/>
    <property type="match status" value="1"/>
</dbReference>
<keyword evidence="4" id="KW-0648">Protein biosynthesis</keyword>
<dbReference type="CDD" id="cd04170">
    <property type="entry name" value="EF-G_bact"/>
    <property type="match status" value="1"/>
</dbReference>
<dbReference type="SUPFAM" id="SSF50447">
    <property type="entry name" value="Translation proteins"/>
    <property type="match status" value="1"/>
</dbReference>
<gene>
    <name evidence="4" type="ORF">E3J84_03080</name>
</gene>
<dbReference type="InterPro" id="IPR009022">
    <property type="entry name" value="EFG_III"/>
</dbReference>
<protein>
    <submittedName>
        <fullName evidence="4">Elongation factor G</fullName>
    </submittedName>
</protein>
<dbReference type="Gene3D" id="3.30.70.870">
    <property type="entry name" value="Elongation Factor G (Translational Gtpase), domain 3"/>
    <property type="match status" value="1"/>
</dbReference>
<dbReference type="InterPro" id="IPR020568">
    <property type="entry name" value="Ribosomal_Su5_D2-typ_SF"/>
</dbReference>
<dbReference type="GO" id="GO:0003924">
    <property type="term" value="F:GTPase activity"/>
    <property type="evidence" value="ECO:0007669"/>
    <property type="project" value="InterPro"/>
</dbReference>
<dbReference type="Pfam" id="PF03764">
    <property type="entry name" value="EFG_IV"/>
    <property type="match status" value="1"/>
</dbReference>
<dbReference type="InterPro" id="IPR053905">
    <property type="entry name" value="EF-G-like_DII"/>
</dbReference>
<dbReference type="FunFam" id="3.30.70.870:FF:000002">
    <property type="entry name" value="Translation elongation factor 2"/>
    <property type="match status" value="1"/>
</dbReference>
<dbReference type="SUPFAM" id="SSF54980">
    <property type="entry name" value="EF-G C-terminal domain-like"/>
    <property type="match status" value="1"/>
</dbReference>
<feature type="non-terminal residue" evidence="4">
    <location>
        <position position="535"/>
    </location>
</feature>
<proteinExistence type="predicted"/>
<evidence type="ECO:0000256" key="2">
    <source>
        <dbReference type="ARBA" id="ARBA00023134"/>
    </source>
</evidence>
<reference evidence="4 5" key="1">
    <citation type="submission" date="2019-03" db="EMBL/GenBank/DDBJ databases">
        <title>Metabolic potential of uncultured bacteria and archaea associated with petroleum seepage in deep-sea sediments.</title>
        <authorList>
            <person name="Dong X."/>
            <person name="Hubert C."/>
        </authorList>
    </citation>
    <scope>NUCLEOTIDE SEQUENCE [LARGE SCALE GENOMIC DNA]</scope>
    <source>
        <strain evidence="4">E44_bin7</strain>
    </source>
</reference>
<dbReference type="CDD" id="cd16262">
    <property type="entry name" value="EFG_III"/>
    <property type="match status" value="1"/>
</dbReference>
<dbReference type="InterPro" id="IPR027417">
    <property type="entry name" value="P-loop_NTPase"/>
</dbReference>
<dbReference type="InterPro" id="IPR005225">
    <property type="entry name" value="Small_GTP-bd"/>
</dbReference>
<evidence type="ECO:0000313" key="5">
    <source>
        <dbReference type="Proteomes" id="UP000316360"/>
    </source>
</evidence>
<organism evidence="4 5">
    <name type="scientific">Aerophobetes bacterium</name>
    <dbReference type="NCBI Taxonomy" id="2030807"/>
    <lineage>
        <taxon>Bacteria</taxon>
        <taxon>Candidatus Aerophobota</taxon>
    </lineage>
</organism>
<comment type="caution">
    <text evidence="4">The sequence shown here is derived from an EMBL/GenBank/DDBJ whole genome shotgun (WGS) entry which is preliminary data.</text>
</comment>
<dbReference type="Pfam" id="PF22042">
    <property type="entry name" value="EF-G_D2"/>
    <property type="match status" value="1"/>
</dbReference>
<keyword evidence="2" id="KW-0342">GTP-binding</keyword>
<evidence type="ECO:0000313" key="4">
    <source>
        <dbReference type="EMBL" id="TET11264.1"/>
    </source>
</evidence>
<dbReference type="CDD" id="cd04088">
    <property type="entry name" value="EFG_mtEFG_II"/>
    <property type="match status" value="1"/>
</dbReference>
<dbReference type="InterPro" id="IPR005517">
    <property type="entry name" value="Transl_elong_EFG/EF2_IV"/>
</dbReference>
<dbReference type="GO" id="GO:0003746">
    <property type="term" value="F:translation elongation factor activity"/>
    <property type="evidence" value="ECO:0007669"/>
    <property type="project" value="UniProtKB-KW"/>
</dbReference>
<dbReference type="EMBL" id="SOKJ01000166">
    <property type="protein sequence ID" value="TET11264.1"/>
    <property type="molecule type" value="Genomic_DNA"/>
</dbReference>
<dbReference type="SMART" id="SM00889">
    <property type="entry name" value="EFG_IV"/>
    <property type="match status" value="1"/>
</dbReference>
<accession>A0A523RZS9</accession>
<dbReference type="Gene3D" id="3.30.230.10">
    <property type="match status" value="1"/>
</dbReference>
<evidence type="ECO:0000256" key="1">
    <source>
        <dbReference type="ARBA" id="ARBA00022741"/>
    </source>
</evidence>
<dbReference type="Pfam" id="PF14492">
    <property type="entry name" value="EFG_III"/>
    <property type="match status" value="1"/>
</dbReference>
<dbReference type="SUPFAM" id="SSF54211">
    <property type="entry name" value="Ribosomal protein S5 domain 2-like"/>
    <property type="match status" value="1"/>
</dbReference>
<dbReference type="Gene3D" id="3.40.50.300">
    <property type="entry name" value="P-loop containing nucleotide triphosphate hydrolases"/>
    <property type="match status" value="1"/>
</dbReference>
<keyword evidence="1" id="KW-0547">Nucleotide-binding</keyword>
<sequence>MAIPIEKLRNIALIGGQGTGKTSLAEAMLYQAKIINKMGNTRQGNTVSDYNDIEKKREFSIYPSLLHLMWQDYKINLLDAPGFADFVEKIIPILRVVETALLVISPSMVAGSETRRAWQYAAKEKVPSLVFVNKLDEEKLDFTELVKKIEDEFTISCLPLQLPLTQNGDFYGVVNLIELKAKIYEDGKVKDVQIPQGLQGKVEELRKKLVEAAAETDDALIEKYLGEEELSQSEIKEGLKNGMVKGAFVPLLCGSAVKDIGIDLLLDTMVDILPSPLSEEVETKGLSAFVFQTLSEPHLGELSLFRVYSGILSSGNSVYNSTKKREEKIGQIYLIQGNSREEVSQIAAGDIGMVVKLKDTDTGDTFSTKKNPMVFPPLELPQSVTSTALKPKGQKDEQKMSIALARLVKVDPLLKVEADKESGQTILSGRGEVHLEIIIERLKNEFNVEVETSKPKVPYRETLTTAAEAQGRYKRQTGGHGQYGDVWLRIQPLARGEGFRFVDKIKGGTVPSRYIPAVEKGVRKALKKGILASCP</sequence>
<dbReference type="AlphaFoldDB" id="A0A523RZS9"/>
<name>A0A523RZS9_UNCAE</name>
<dbReference type="SUPFAM" id="SSF52540">
    <property type="entry name" value="P-loop containing nucleoside triphosphate hydrolases"/>
    <property type="match status" value="1"/>
</dbReference>